<accession>A0ABR1BDA2</accession>
<comment type="caution">
    <text evidence="1">The sequence shown here is derived from an EMBL/GenBank/DDBJ whole genome shotgun (WGS) entry which is preliminary data.</text>
</comment>
<proteinExistence type="predicted"/>
<reference evidence="1 2" key="1">
    <citation type="submission" date="2023-09" db="EMBL/GenBank/DDBJ databases">
        <title>Genomes of two closely related lineages of the louse Polyplax serrata with different host specificities.</title>
        <authorList>
            <person name="Martinu J."/>
            <person name="Tarabai H."/>
            <person name="Stefka J."/>
            <person name="Hypsa V."/>
        </authorList>
    </citation>
    <scope>NUCLEOTIDE SEQUENCE [LARGE SCALE GENOMIC DNA]</scope>
    <source>
        <strain evidence="1">98ZLc_SE</strain>
    </source>
</reference>
<evidence type="ECO:0000313" key="1">
    <source>
        <dbReference type="EMBL" id="KAK6638389.1"/>
    </source>
</evidence>
<name>A0ABR1BDA2_POLSC</name>
<sequence>MKLKKKEKCMLSCCLINKTVQSGAHRPKLDETLPKHEALAKFYNVEGEVRHIKFKGLQKVEDITFVSPYKEEEG</sequence>
<dbReference type="EMBL" id="JAWJWF010000002">
    <property type="protein sequence ID" value="KAK6638389.1"/>
    <property type="molecule type" value="Genomic_DNA"/>
</dbReference>
<gene>
    <name evidence="1" type="ORF">RUM44_008818</name>
</gene>
<keyword evidence="2" id="KW-1185">Reference proteome</keyword>
<protein>
    <submittedName>
        <fullName evidence="1">Uncharacterized protein</fullName>
    </submittedName>
</protein>
<dbReference type="Proteomes" id="UP001359485">
    <property type="component" value="Unassembled WGS sequence"/>
</dbReference>
<evidence type="ECO:0000313" key="2">
    <source>
        <dbReference type="Proteomes" id="UP001359485"/>
    </source>
</evidence>
<organism evidence="1 2">
    <name type="scientific">Polyplax serrata</name>
    <name type="common">Common mouse louse</name>
    <dbReference type="NCBI Taxonomy" id="468196"/>
    <lineage>
        <taxon>Eukaryota</taxon>
        <taxon>Metazoa</taxon>
        <taxon>Ecdysozoa</taxon>
        <taxon>Arthropoda</taxon>
        <taxon>Hexapoda</taxon>
        <taxon>Insecta</taxon>
        <taxon>Pterygota</taxon>
        <taxon>Neoptera</taxon>
        <taxon>Paraneoptera</taxon>
        <taxon>Psocodea</taxon>
        <taxon>Troctomorpha</taxon>
        <taxon>Phthiraptera</taxon>
        <taxon>Anoplura</taxon>
        <taxon>Polyplacidae</taxon>
        <taxon>Polyplax</taxon>
    </lineage>
</organism>